<feature type="domain" description="DUF6870" evidence="1">
    <location>
        <begin position="11"/>
        <end position="79"/>
    </location>
</feature>
<proteinExistence type="predicted"/>
<keyword evidence="3" id="KW-1185">Reference proteome</keyword>
<sequence>MTAEEYRNYLEQDFSDVDINEMTDLRMIKADRNKSLQERRDIFLNKVGNPYLVRIGNMKVKVRFANNGISMEQAFENMLLSV</sequence>
<protein>
    <recommendedName>
        <fullName evidence="1">DUF6870 domain-containing protein</fullName>
    </recommendedName>
</protein>
<dbReference type="InterPro" id="IPR049222">
    <property type="entry name" value="DUF6870"/>
</dbReference>
<dbReference type="Pfam" id="PF21757">
    <property type="entry name" value="DUF6870"/>
    <property type="match status" value="1"/>
</dbReference>
<dbReference type="EMBL" id="CVRS01000080">
    <property type="protein sequence ID" value="CRL39875.1"/>
    <property type="molecule type" value="Genomic_DNA"/>
</dbReference>
<name>A0A0M6WQN4_9FIRM</name>
<reference evidence="3" key="1">
    <citation type="submission" date="2015-05" db="EMBL/GenBank/DDBJ databases">
        <authorList>
            <consortium name="Pathogen Informatics"/>
        </authorList>
    </citation>
    <scope>NUCLEOTIDE SEQUENCE [LARGE SCALE GENOMIC DNA]</scope>
    <source>
        <strain evidence="3">L1-83</strain>
    </source>
</reference>
<evidence type="ECO:0000313" key="3">
    <source>
        <dbReference type="Proteomes" id="UP000049828"/>
    </source>
</evidence>
<dbReference type="RefSeq" id="WP_015568866.1">
    <property type="nucleotide sequence ID" value="NZ_CATYLF010000095.1"/>
</dbReference>
<dbReference type="Proteomes" id="UP000049828">
    <property type="component" value="Unassembled WGS sequence"/>
</dbReference>
<organism evidence="2 3">
    <name type="scientific">Roseburia inulinivorans</name>
    <dbReference type="NCBI Taxonomy" id="360807"/>
    <lineage>
        <taxon>Bacteria</taxon>
        <taxon>Bacillati</taxon>
        <taxon>Bacillota</taxon>
        <taxon>Clostridia</taxon>
        <taxon>Lachnospirales</taxon>
        <taxon>Lachnospiraceae</taxon>
        <taxon>Roseburia</taxon>
    </lineage>
</organism>
<evidence type="ECO:0000259" key="1">
    <source>
        <dbReference type="Pfam" id="PF21757"/>
    </source>
</evidence>
<dbReference type="OrthoDB" id="9797040at2"/>
<evidence type="ECO:0000313" key="2">
    <source>
        <dbReference type="EMBL" id="CRL39875.1"/>
    </source>
</evidence>
<accession>A0A0M6WQN4</accession>
<gene>
    <name evidence="2" type="ORF">RIL183_04251</name>
</gene>
<dbReference type="AlphaFoldDB" id="A0A0M6WQN4"/>
<dbReference type="GeneID" id="96228549"/>